<evidence type="ECO:0000256" key="1">
    <source>
        <dbReference type="SAM" id="MobiDB-lite"/>
    </source>
</evidence>
<evidence type="ECO:0000313" key="2">
    <source>
        <dbReference type="EMBL" id="KKM60342.1"/>
    </source>
</evidence>
<organism evidence="2">
    <name type="scientific">marine sediment metagenome</name>
    <dbReference type="NCBI Taxonomy" id="412755"/>
    <lineage>
        <taxon>unclassified sequences</taxon>
        <taxon>metagenomes</taxon>
        <taxon>ecological metagenomes</taxon>
    </lineage>
</organism>
<dbReference type="EMBL" id="LAZR01011695">
    <property type="protein sequence ID" value="KKM60342.1"/>
    <property type="molecule type" value="Genomic_DNA"/>
</dbReference>
<feature type="region of interest" description="Disordered" evidence="1">
    <location>
        <begin position="101"/>
        <end position="133"/>
    </location>
</feature>
<reference evidence="2" key="1">
    <citation type="journal article" date="2015" name="Nature">
        <title>Complex archaea that bridge the gap between prokaryotes and eukaryotes.</title>
        <authorList>
            <person name="Spang A."/>
            <person name="Saw J.H."/>
            <person name="Jorgensen S.L."/>
            <person name="Zaremba-Niedzwiedzka K."/>
            <person name="Martijn J."/>
            <person name="Lind A.E."/>
            <person name="van Eijk R."/>
            <person name="Schleper C."/>
            <person name="Guy L."/>
            <person name="Ettema T.J."/>
        </authorList>
    </citation>
    <scope>NUCLEOTIDE SEQUENCE</scope>
</reference>
<dbReference type="AlphaFoldDB" id="A0A0F9LTD3"/>
<sequence>MRISESFESKWLKAANLQGQRVSVVISHVTTDNVGTEEKPETKPIVFFVGKDKGLVLNKTNAEQISAMYGDETDSWVNKTIELFTQKVPFNGQMVDAIRIAPPPNVPMTGQPMPDGRPTLDTPPVKVDGDPPF</sequence>
<proteinExistence type="predicted"/>
<name>A0A0F9LTD3_9ZZZZ</name>
<protein>
    <submittedName>
        <fullName evidence="2">Uncharacterized protein</fullName>
    </submittedName>
</protein>
<accession>A0A0F9LTD3</accession>
<gene>
    <name evidence="2" type="ORF">LCGC14_1542760</name>
</gene>
<comment type="caution">
    <text evidence="2">The sequence shown here is derived from an EMBL/GenBank/DDBJ whole genome shotgun (WGS) entry which is preliminary data.</text>
</comment>